<sequence length="111" mass="11992">MILAAEITISNCIHHNPPPRIATCATCVLMAGKWVITIISPIDHSIANSNQNNRPVNGLQISPRGRNHRSAATPGKRNASRLSGEIDRLAVRPNASLPFALEIKSEFCLAC</sequence>
<organism evidence="2 3">
    <name type="scientific">Stieleria varia</name>
    <dbReference type="NCBI Taxonomy" id="2528005"/>
    <lineage>
        <taxon>Bacteria</taxon>
        <taxon>Pseudomonadati</taxon>
        <taxon>Planctomycetota</taxon>
        <taxon>Planctomycetia</taxon>
        <taxon>Pirellulales</taxon>
        <taxon>Pirellulaceae</taxon>
        <taxon>Stieleria</taxon>
    </lineage>
</organism>
<dbReference type="Proteomes" id="UP000320176">
    <property type="component" value="Unassembled WGS sequence"/>
</dbReference>
<protein>
    <submittedName>
        <fullName evidence="2">Uncharacterized protein</fullName>
    </submittedName>
</protein>
<keyword evidence="3" id="KW-1185">Reference proteome</keyword>
<name>A0A5C6A1T7_9BACT</name>
<proteinExistence type="predicted"/>
<reference evidence="2 3" key="1">
    <citation type="submission" date="2019-02" db="EMBL/GenBank/DDBJ databases">
        <title>Deep-cultivation of Planctomycetes and their phenomic and genomic characterization uncovers novel biology.</title>
        <authorList>
            <person name="Wiegand S."/>
            <person name="Jogler M."/>
            <person name="Boedeker C."/>
            <person name="Pinto D."/>
            <person name="Vollmers J."/>
            <person name="Rivas-Marin E."/>
            <person name="Kohn T."/>
            <person name="Peeters S.H."/>
            <person name="Heuer A."/>
            <person name="Rast P."/>
            <person name="Oberbeckmann S."/>
            <person name="Bunk B."/>
            <person name="Jeske O."/>
            <person name="Meyerdierks A."/>
            <person name="Storesund J.E."/>
            <person name="Kallscheuer N."/>
            <person name="Luecker S."/>
            <person name="Lage O.M."/>
            <person name="Pohl T."/>
            <person name="Merkel B.J."/>
            <person name="Hornburger P."/>
            <person name="Mueller R.-W."/>
            <person name="Bruemmer F."/>
            <person name="Labrenz M."/>
            <person name="Spormann A.M."/>
            <person name="Op Den Camp H."/>
            <person name="Overmann J."/>
            <person name="Amann R."/>
            <person name="Jetten M.S.M."/>
            <person name="Mascher T."/>
            <person name="Medema M.H."/>
            <person name="Devos D.P."/>
            <person name="Kaster A.-K."/>
            <person name="Ovreas L."/>
            <person name="Rohde M."/>
            <person name="Galperin M.Y."/>
            <person name="Jogler C."/>
        </authorList>
    </citation>
    <scope>NUCLEOTIDE SEQUENCE [LARGE SCALE GENOMIC DNA]</scope>
    <source>
        <strain evidence="2 3">Pla52n</strain>
    </source>
</reference>
<dbReference type="EMBL" id="SJPN01000009">
    <property type="protein sequence ID" value="TWT93181.1"/>
    <property type="molecule type" value="Genomic_DNA"/>
</dbReference>
<evidence type="ECO:0000256" key="1">
    <source>
        <dbReference type="SAM" id="MobiDB-lite"/>
    </source>
</evidence>
<evidence type="ECO:0000313" key="3">
    <source>
        <dbReference type="Proteomes" id="UP000320176"/>
    </source>
</evidence>
<comment type="caution">
    <text evidence="2">The sequence shown here is derived from an EMBL/GenBank/DDBJ whole genome shotgun (WGS) entry which is preliminary data.</text>
</comment>
<feature type="region of interest" description="Disordered" evidence="1">
    <location>
        <begin position="49"/>
        <end position="80"/>
    </location>
</feature>
<accession>A0A5C6A1T7</accession>
<dbReference type="AlphaFoldDB" id="A0A5C6A1T7"/>
<evidence type="ECO:0000313" key="2">
    <source>
        <dbReference type="EMBL" id="TWT93181.1"/>
    </source>
</evidence>
<gene>
    <name evidence="2" type="ORF">Pla52n_58380</name>
</gene>